<dbReference type="InterPro" id="IPR052049">
    <property type="entry name" value="Electron_transfer_protein"/>
</dbReference>
<comment type="subcellular location">
    <subcellularLocation>
        <location evidence="1">Cell membrane</location>
        <topology evidence="1">Multi-pass membrane protein</topology>
    </subcellularLocation>
</comment>
<feature type="transmembrane region" description="Helical" evidence="7">
    <location>
        <begin position="129"/>
        <end position="148"/>
    </location>
</feature>
<keyword evidence="4 7" id="KW-0812">Transmembrane</keyword>
<protein>
    <submittedName>
        <fullName evidence="8">Putative polysulfide reductase NrfD</fullName>
    </submittedName>
</protein>
<keyword evidence="3" id="KW-1003">Cell membrane</keyword>
<evidence type="ECO:0000256" key="7">
    <source>
        <dbReference type="SAM" id="Phobius"/>
    </source>
</evidence>
<keyword evidence="6 7" id="KW-0472">Membrane</keyword>
<evidence type="ECO:0000256" key="2">
    <source>
        <dbReference type="ARBA" id="ARBA00008929"/>
    </source>
</evidence>
<dbReference type="Gene3D" id="1.20.1630.10">
    <property type="entry name" value="Formate dehydrogenase/DMSO reductase domain"/>
    <property type="match status" value="1"/>
</dbReference>
<evidence type="ECO:0000256" key="1">
    <source>
        <dbReference type="ARBA" id="ARBA00004651"/>
    </source>
</evidence>
<reference evidence="8 9" key="1">
    <citation type="journal article" date="2016" name="BMC Genomics">
        <title>Combined genomic and structural analyses of a cultured magnetotactic bacterium reveals its niche adaptation to a dynamic environment.</title>
        <authorList>
            <person name="Araujo A.C."/>
            <person name="Morillo V."/>
            <person name="Cypriano J."/>
            <person name="Teixeira L.C."/>
            <person name="Leao P."/>
            <person name="Lyra S."/>
            <person name="Almeida L.G."/>
            <person name="Bazylinski D.A."/>
            <person name="Vasconcellos A.T."/>
            <person name="Abreu F."/>
            <person name="Lins U."/>
        </authorList>
    </citation>
    <scope>NUCLEOTIDE SEQUENCE [LARGE SCALE GENOMIC DNA]</scope>
    <source>
        <strain evidence="8 9">IT-1</strain>
    </source>
</reference>
<dbReference type="AlphaFoldDB" id="A0A1Y2K7N0"/>
<dbReference type="PANTHER" id="PTHR34856:SF2">
    <property type="entry name" value="PROTEIN NRFD"/>
    <property type="match status" value="1"/>
</dbReference>
<sequence length="397" mass="43591">MISKFTAIQGESFDYWKIVGLFGALFVLGLLAFGYIEIQGHHVTGMNQKVVWGLPHVFAISLLVMASGALNLASMATVFGAEPYKQFRRFSAFLAIALLVGGLLVLIADLGRPDRGLLTMIHMNFRSMFTWNVFLYSGFVVLCFLYLWSMMEHEKYVKITGSAAFPGRVILTTGTGSIFGVIHAREVFHSAITGPTFIAVSLSSGTAICFLLLASTFKATGREFHPKLISGMRNMLIFFTLAVFYLIVVEKFTKSYSPAFYDVEKWVLTGQWAWLFWGGIVLAGIVAPLAILTHKTWGNSLNGVMLASGLAIIGEVSFIAHVLLAGQTYPFNPFPGYVVSSSFQDGAFGHYVPSLSEFMLGMGGVGVAGLIYLLGIKFFRLLPKKAEAPEHWAPWNP</sequence>
<dbReference type="PANTHER" id="PTHR34856">
    <property type="entry name" value="PROTEIN NRFD"/>
    <property type="match status" value="1"/>
</dbReference>
<comment type="similarity">
    <text evidence="2">Belongs to the NrfD family.</text>
</comment>
<comment type="caution">
    <text evidence="8">The sequence shown here is derived from an EMBL/GenBank/DDBJ whole genome shotgun (WGS) entry which is preliminary data.</text>
</comment>
<feature type="transmembrane region" description="Helical" evidence="7">
    <location>
        <begin position="358"/>
        <end position="376"/>
    </location>
</feature>
<dbReference type="STRING" id="1434232.MAIT1_03510"/>
<accession>A0A1Y2K7N0</accession>
<feature type="transmembrane region" description="Helical" evidence="7">
    <location>
        <begin position="50"/>
        <end position="70"/>
    </location>
</feature>
<evidence type="ECO:0000256" key="4">
    <source>
        <dbReference type="ARBA" id="ARBA00022692"/>
    </source>
</evidence>
<gene>
    <name evidence="8" type="ORF">MAIT1_03510</name>
</gene>
<dbReference type="InterPro" id="IPR005614">
    <property type="entry name" value="NrfD-like"/>
</dbReference>
<feature type="transmembrane region" description="Helical" evidence="7">
    <location>
        <begin position="272"/>
        <end position="292"/>
    </location>
</feature>
<feature type="transmembrane region" description="Helical" evidence="7">
    <location>
        <begin position="15"/>
        <end position="38"/>
    </location>
</feature>
<dbReference type="OrthoDB" id="9765987at2"/>
<dbReference type="GO" id="GO:0005886">
    <property type="term" value="C:plasma membrane"/>
    <property type="evidence" value="ECO:0007669"/>
    <property type="project" value="UniProtKB-SubCell"/>
</dbReference>
<name>A0A1Y2K7N0_9PROT</name>
<keyword evidence="5 7" id="KW-1133">Transmembrane helix</keyword>
<keyword evidence="9" id="KW-1185">Reference proteome</keyword>
<evidence type="ECO:0000313" key="8">
    <source>
        <dbReference type="EMBL" id="OSM05337.1"/>
    </source>
</evidence>
<organism evidence="8 9">
    <name type="scientific">Magnetofaba australis IT-1</name>
    <dbReference type="NCBI Taxonomy" id="1434232"/>
    <lineage>
        <taxon>Bacteria</taxon>
        <taxon>Pseudomonadati</taxon>
        <taxon>Pseudomonadota</taxon>
        <taxon>Magnetococcia</taxon>
        <taxon>Magnetococcales</taxon>
        <taxon>Magnetococcaceae</taxon>
        <taxon>Magnetofaba</taxon>
    </lineage>
</organism>
<evidence type="ECO:0000256" key="5">
    <source>
        <dbReference type="ARBA" id="ARBA00022989"/>
    </source>
</evidence>
<feature type="transmembrane region" description="Helical" evidence="7">
    <location>
        <begin position="90"/>
        <end position="108"/>
    </location>
</feature>
<dbReference type="Pfam" id="PF03916">
    <property type="entry name" value="NrfD"/>
    <property type="match status" value="1"/>
</dbReference>
<dbReference type="RefSeq" id="WP_085441956.1">
    <property type="nucleotide sequence ID" value="NZ_LVJN01000018.1"/>
</dbReference>
<evidence type="ECO:0000313" key="9">
    <source>
        <dbReference type="Proteomes" id="UP000194003"/>
    </source>
</evidence>
<dbReference type="Proteomes" id="UP000194003">
    <property type="component" value="Unassembled WGS sequence"/>
</dbReference>
<feature type="transmembrane region" description="Helical" evidence="7">
    <location>
        <begin position="235"/>
        <end position="252"/>
    </location>
</feature>
<evidence type="ECO:0000256" key="6">
    <source>
        <dbReference type="ARBA" id="ARBA00023136"/>
    </source>
</evidence>
<evidence type="ECO:0000256" key="3">
    <source>
        <dbReference type="ARBA" id="ARBA00022475"/>
    </source>
</evidence>
<dbReference type="EMBL" id="LVJN01000018">
    <property type="protein sequence ID" value="OSM05337.1"/>
    <property type="molecule type" value="Genomic_DNA"/>
</dbReference>
<feature type="transmembrane region" description="Helical" evidence="7">
    <location>
        <begin position="304"/>
        <end position="324"/>
    </location>
</feature>
<proteinExistence type="inferred from homology"/>
<feature type="transmembrane region" description="Helical" evidence="7">
    <location>
        <begin position="196"/>
        <end position="214"/>
    </location>
</feature>